<dbReference type="RefSeq" id="WP_219872519.1">
    <property type="nucleotide sequence ID" value="NZ_JAHZIJ010000006.1"/>
</dbReference>
<gene>
    <name evidence="1" type="ORF">K0T92_10980</name>
</gene>
<evidence type="ECO:0000313" key="2">
    <source>
        <dbReference type="Proteomes" id="UP000812277"/>
    </source>
</evidence>
<reference evidence="1 2" key="1">
    <citation type="submission" date="2021-07" db="EMBL/GenBank/DDBJ databases">
        <title>Paenibacillus radiodurans sp. nov., isolated from the southeastern edge of Tengger Desert.</title>
        <authorList>
            <person name="Zhang G."/>
        </authorList>
    </citation>
    <scope>NUCLEOTIDE SEQUENCE [LARGE SCALE GENOMIC DNA]</scope>
    <source>
        <strain evidence="1 2">DT7-4</strain>
    </source>
</reference>
<evidence type="ECO:0000313" key="1">
    <source>
        <dbReference type="EMBL" id="MBW7475271.1"/>
    </source>
</evidence>
<dbReference type="EMBL" id="JAHZIJ010000006">
    <property type="protein sequence ID" value="MBW7475271.1"/>
    <property type="molecule type" value="Genomic_DNA"/>
</dbReference>
<dbReference type="Proteomes" id="UP000812277">
    <property type="component" value="Unassembled WGS sequence"/>
</dbReference>
<protein>
    <submittedName>
        <fullName evidence="1">Uncharacterized protein</fullName>
    </submittedName>
</protein>
<accession>A0ABS7D610</accession>
<keyword evidence="2" id="KW-1185">Reference proteome</keyword>
<name>A0ABS7D610_9BACL</name>
<comment type="caution">
    <text evidence="1">The sequence shown here is derived from an EMBL/GenBank/DDBJ whole genome shotgun (WGS) entry which is preliminary data.</text>
</comment>
<sequence length="54" mass="6659">MKHKARLQEKIHTLFATIEEAQKDEDAEQGDFVGSRFFYFDFRLRIRIREWILK</sequence>
<proteinExistence type="predicted"/>
<organism evidence="1 2">
    <name type="scientific">Paenibacillus oenotherae</name>
    <dbReference type="NCBI Taxonomy" id="1435645"/>
    <lineage>
        <taxon>Bacteria</taxon>
        <taxon>Bacillati</taxon>
        <taxon>Bacillota</taxon>
        <taxon>Bacilli</taxon>
        <taxon>Bacillales</taxon>
        <taxon>Paenibacillaceae</taxon>
        <taxon>Paenibacillus</taxon>
    </lineage>
</organism>